<evidence type="ECO:0000259" key="1">
    <source>
        <dbReference type="Pfam" id="PF12867"/>
    </source>
</evidence>
<comment type="caution">
    <text evidence="2">The sequence shown here is derived from an EMBL/GenBank/DDBJ whole genome shotgun (WGS) entry which is preliminary data.</text>
</comment>
<dbReference type="InterPro" id="IPR024775">
    <property type="entry name" value="DinB-like"/>
</dbReference>
<dbReference type="AlphaFoldDB" id="A0A368VPD3"/>
<dbReference type="Proteomes" id="UP000252415">
    <property type="component" value="Unassembled WGS sequence"/>
</dbReference>
<proteinExistence type="predicted"/>
<sequence>MVISFLLTVGVSNYLIYFLTKVFDFANEMQREAEKMSMKLSRQEILLHSMEFAFQRDGWNPPLMKALEGLNERQANWRPETGVSNTILEIVTHLIFYKEQLLQRLLGFEPSEPSSNDVTFTASGEQTWEQVVAKLIKVHQDIQSCLNDLQDEDLDRPFPHFPIGGQLLTLAMHDTYHTGQIILFRKLQGSWPSNRDYS</sequence>
<name>A0A368VPD3_9BACL</name>
<evidence type="ECO:0000313" key="2">
    <source>
        <dbReference type="EMBL" id="RCW41680.1"/>
    </source>
</evidence>
<dbReference type="Gene3D" id="1.20.120.450">
    <property type="entry name" value="dinb family like domain"/>
    <property type="match status" value="1"/>
</dbReference>
<evidence type="ECO:0000313" key="3">
    <source>
        <dbReference type="Proteomes" id="UP000252415"/>
    </source>
</evidence>
<dbReference type="Pfam" id="PF12867">
    <property type="entry name" value="DinB_2"/>
    <property type="match status" value="1"/>
</dbReference>
<dbReference type="EMBL" id="QPJD01000022">
    <property type="protein sequence ID" value="RCW41680.1"/>
    <property type="molecule type" value="Genomic_DNA"/>
</dbReference>
<reference evidence="2 3" key="1">
    <citation type="submission" date="2018-07" db="EMBL/GenBank/DDBJ databases">
        <title>Genomic Encyclopedia of Type Strains, Phase III (KMG-III): the genomes of soil and plant-associated and newly described type strains.</title>
        <authorList>
            <person name="Whitman W."/>
        </authorList>
    </citation>
    <scope>NUCLEOTIDE SEQUENCE [LARGE SCALE GENOMIC DNA]</scope>
    <source>
        <strain evidence="2 3">CECT 7506</strain>
    </source>
</reference>
<protein>
    <submittedName>
        <fullName evidence="2">DinB family protein</fullName>
    </submittedName>
</protein>
<feature type="domain" description="DinB-like" evidence="1">
    <location>
        <begin position="64"/>
        <end position="181"/>
    </location>
</feature>
<dbReference type="SUPFAM" id="SSF109854">
    <property type="entry name" value="DinB/YfiT-like putative metalloenzymes"/>
    <property type="match status" value="1"/>
</dbReference>
<organism evidence="2 3">
    <name type="scientific">Paenibacillus prosopidis</name>
    <dbReference type="NCBI Taxonomy" id="630520"/>
    <lineage>
        <taxon>Bacteria</taxon>
        <taxon>Bacillati</taxon>
        <taxon>Bacillota</taxon>
        <taxon>Bacilli</taxon>
        <taxon>Bacillales</taxon>
        <taxon>Paenibacillaceae</taxon>
        <taxon>Paenibacillus</taxon>
    </lineage>
</organism>
<gene>
    <name evidence="2" type="ORF">DFP97_122116</name>
</gene>
<dbReference type="InterPro" id="IPR034660">
    <property type="entry name" value="DinB/YfiT-like"/>
</dbReference>
<accession>A0A368VPD3</accession>
<keyword evidence="3" id="KW-1185">Reference proteome</keyword>